<keyword evidence="2" id="KW-0418">Kinase</keyword>
<dbReference type="EMBL" id="MU858432">
    <property type="protein sequence ID" value="KAK4206359.1"/>
    <property type="molecule type" value="Genomic_DNA"/>
</dbReference>
<dbReference type="Gene3D" id="3.90.1200.10">
    <property type="match status" value="1"/>
</dbReference>
<sequence length="285" mass="33120">MLEFVYRAPEKELPAPLPTIAQIEASTAIPRRFTETQVRLVKPHFVVKVGRGIKFAEGDNMLFARKHSDLIVPILYAAFHDTDTKKTYLVMEYIHGPALSMVWNKLDKEAKDSVASQLRKGLDQLRKTPSPGHLGGLKGENPWNRMSFGFPVTGLDGKEMKTGHDWVEAMCRAAQKENPMKEDCYKWITNIYHNLLDSTSGGDQAVFTHADIHMENIMMREGDNKVVLLDWEKSGFYPPYYEYLLAMCEERWYTDWGNYVCRFLDQHPRELFLMYHFRSWYVGVR</sequence>
<dbReference type="CDD" id="cd05120">
    <property type="entry name" value="APH_ChoK_like"/>
    <property type="match status" value="1"/>
</dbReference>
<dbReference type="GO" id="GO:0016301">
    <property type="term" value="F:kinase activity"/>
    <property type="evidence" value="ECO:0007669"/>
    <property type="project" value="UniProtKB-KW"/>
</dbReference>
<protein>
    <submittedName>
        <fullName evidence="2">Kinase-like protein</fullName>
    </submittedName>
</protein>
<gene>
    <name evidence="2" type="ORF">QBC37DRAFT_435071</name>
</gene>
<dbReference type="PANTHER" id="PTHR21310:SF48">
    <property type="entry name" value="AMINOGLYCOSIDE PHOSPHOTRANSFERASE DOMAIN-CONTAINING PROTEIN"/>
    <property type="match status" value="1"/>
</dbReference>
<dbReference type="Proteomes" id="UP001301769">
    <property type="component" value="Unassembled WGS sequence"/>
</dbReference>
<evidence type="ECO:0000313" key="2">
    <source>
        <dbReference type="EMBL" id="KAK4206359.1"/>
    </source>
</evidence>
<dbReference type="PANTHER" id="PTHR21310">
    <property type="entry name" value="AMINOGLYCOSIDE PHOSPHOTRANSFERASE-RELATED-RELATED"/>
    <property type="match status" value="1"/>
</dbReference>
<reference evidence="2" key="1">
    <citation type="journal article" date="2023" name="Mol. Phylogenet. Evol.">
        <title>Genome-scale phylogeny and comparative genomics of the fungal order Sordariales.</title>
        <authorList>
            <person name="Hensen N."/>
            <person name="Bonometti L."/>
            <person name="Westerberg I."/>
            <person name="Brannstrom I.O."/>
            <person name="Guillou S."/>
            <person name="Cros-Aarteil S."/>
            <person name="Calhoun S."/>
            <person name="Haridas S."/>
            <person name="Kuo A."/>
            <person name="Mondo S."/>
            <person name="Pangilinan J."/>
            <person name="Riley R."/>
            <person name="LaButti K."/>
            <person name="Andreopoulos B."/>
            <person name="Lipzen A."/>
            <person name="Chen C."/>
            <person name="Yan M."/>
            <person name="Daum C."/>
            <person name="Ng V."/>
            <person name="Clum A."/>
            <person name="Steindorff A."/>
            <person name="Ohm R.A."/>
            <person name="Martin F."/>
            <person name="Silar P."/>
            <person name="Natvig D.O."/>
            <person name="Lalanne C."/>
            <person name="Gautier V."/>
            <person name="Ament-Velasquez S.L."/>
            <person name="Kruys A."/>
            <person name="Hutchinson M.I."/>
            <person name="Powell A.J."/>
            <person name="Barry K."/>
            <person name="Miller A.N."/>
            <person name="Grigoriev I.V."/>
            <person name="Debuchy R."/>
            <person name="Gladieux P."/>
            <person name="Hiltunen Thoren M."/>
            <person name="Johannesson H."/>
        </authorList>
    </citation>
    <scope>NUCLEOTIDE SEQUENCE</scope>
    <source>
        <strain evidence="2">PSN293</strain>
    </source>
</reference>
<dbReference type="Pfam" id="PF01636">
    <property type="entry name" value="APH"/>
    <property type="match status" value="1"/>
</dbReference>
<proteinExistence type="predicted"/>
<feature type="domain" description="Aminoglycoside phosphotransferase" evidence="1">
    <location>
        <begin position="57"/>
        <end position="257"/>
    </location>
</feature>
<name>A0AAN6XT14_9PEZI</name>
<evidence type="ECO:0000259" key="1">
    <source>
        <dbReference type="Pfam" id="PF01636"/>
    </source>
</evidence>
<dbReference type="InterPro" id="IPR002575">
    <property type="entry name" value="Aminoglycoside_PTrfase"/>
</dbReference>
<keyword evidence="3" id="KW-1185">Reference proteome</keyword>
<dbReference type="InterPro" id="IPR051678">
    <property type="entry name" value="AGP_Transferase"/>
</dbReference>
<reference evidence="2" key="2">
    <citation type="submission" date="2023-05" db="EMBL/GenBank/DDBJ databases">
        <authorList>
            <consortium name="Lawrence Berkeley National Laboratory"/>
            <person name="Steindorff A."/>
            <person name="Hensen N."/>
            <person name="Bonometti L."/>
            <person name="Westerberg I."/>
            <person name="Brannstrom I.O."/>
            <person name="Guillou S."/>
            <person name="Cros-Aarteil S."/>
            <person name="Calhoun S."/>
            <person name="Haridas S."/>
            <person name="Kuo A."/>
            <person name="Mondo S."/>
            <person name="Pangilinan J."/>
            <person name="Riley R."/>
            <person name="Labutti K."/>
            <person name="Andreopoulos B."/>
            <person name="Lipzen A."/>
            <person name="Chen C."/>
            <person name="Yanf M."/>
            <person name="Daum C."/>
            <person name="Ng V."/>
            <person name="Clum A."/>
            <person name="Ohm R."/>
            <person name="Martin F."/>
            <person name="Silar P."/>
            <person name="Natvig D."/>
            <person name="Lalanne C."/>
            <person name="Gautier V."/>
            <person name="Ament-Velasquez S.L."/>
            <person name="Kruys A."/>
            <person name="Hutchinson M.I."/>
            <person name="Powell A.J."/>
            <person name="Barry K."/>
            <person name="Miller A.N."/>
            <person name="Grigoriev I.V."/>
            <person name="Debuchy R."/>
            <person name="Gladieux P."/>
            <person name="Thoren M.H."/>
            <person name="Johannesson H."/>
        </authorList>
    </citation>
    <scope>NUCLEOTIDE SEQUENCE</scope>
    <source>
        <strain evidence="2">PSN293</strain>
    </source>
</reference>
<organism evidence="2 3">
    <name type="scientific">Rhypophila decipiens</name>
    <dbReference type="NCBI Taxonomy" id="261697"/>
    <lineage>
        <taxon>Eukaryota</taxon>
        <taxon>Fungi</taxon>
        <taxon>Dikarya</taxon>
        <taxon>Ascomycota</taxon>
        <taxon>Pezizomycotina</taxon>
        <taxon>Sordariomycetes</taxon>
        <taxon>Sordariomycetidae</taxon>
        <taxon>Sordariales</taxon>
        <taxon>Naviculisporaceae</taxon>
        <taxon>Rhypophila</taxon>
    </lineage>
</organism>
<dbReference type="InterPro" id="IPR011009">
    <property type="entry name" value="Kinase-like_dom_sf"/>
</dbReference>
<evidence type="ECO:0000313" key="3">
    <source>
        <dbReference type="Proteomes" id="UP001301769"/>
    </source>
</evidence>
<dbReference type="SUPFAM" id="SSF56112">
    <property type="entry name" value="Protein kinase-like (PK-like)"/>
    <property type="match status" value="1"/>
</dbReference>
<accession>A0AAN6XT14</accession>
<comment type="caution">
    <text evidence="2">The sequence shown here is derived from an EMBL/GenBank/DDBJ whole genome shotgun (WGS) entry which is preliminary data.</text>
</comment>
<dbReference type="AlphaFoldDB" id="A0AAN6XT14"/>
<keyword evidence="2" id="KW-0808">Transferase</keyword>